<feature type="region of interest" description="Disordered" evidence="1">
    <location>
        <begin position="52"/>
        <end position="79"/>
    </location>
</feature>
<accession>A0AA85BLV8</accession>
<evidence type="ECO:0000256" key="1">
    <source>
        <dbReference type="SAM" id="MobiDB-lite"/>
    </source>
</evidence>
<evidence type="ECO:0000313" key="2">
    <source>
        <dbReference type="Proteomes" id="UP000050791"/>
    </source>
</evidence>
<dbReference type="Proteomes" id="UP000050791">
    <property type="component" value="Unassembled WGS sequence"/>
</dbReference>
<organism evidence="2 3">
    <name type="scientific">Schistosoma mattheei</name>
    <dbReference type="NCBI Taxonomy" id="31246"/>
    <lineage>
        <taxon>Eukaryota</taxon>
        <taxon>Metazoa</taxon>
        <taxon>Spiralia</taxon>
        <taxon>Lophotrochozoa</taxon>
        <taxon>Platyhelminthes</taxon>
        <taxon>Trematoda</taxon>
        <taxon>Digenea</taxon>
        <taxon>Strigeidida</taxon>
        <taxon>Schistosomatoidea</taxon>
        <taxon>Schistosomatidae</taxon>
        <taxon>Schistosoma</taxon>
    </lineage>
</organism>
<dbReference type="WBParaSite" id="SMTH1_65230.1">
    <property type="protein sequence ID" value="SMTH1_65230.1"/>
    <property type="gene ID" value="SMTH1_65230"/>
</dbReference>
<feature type="compositionally biased region" description="Polar residues" evidence="1">
    <location>
        <begin position="70"/>
        <end position="79"/>
    </location>
</feature>
<reference evidence="3" key="1">
    <citation type="submission" date="2023-11" db="UniProtKB">
        <authorList>
            <consortium name="WormBaseParasite"/>
        </authorList>
    </citation>
    <scope>IDENTIFICATION</scope>
</reference>
<feature type="compositionally biased region" description="Basic residues" evidence="1">
    <location>
        <begin position="52"/>
        <end position="61"/>
    </location>
</feature>
<proteinExistence type="predicted"/>
<evidence type="ECO:0000313" key="3">
    <source>
        <dbReference type="WBParaSite" id="SMTH1_65230.1"/>
    </source>
</evidence>
<sequence length="79" mass="9192">MNTETLDVIDKSLKWSDYVMNTISNNNNSGENNTECSWIINQMTCQNLNIPCHHHHHHHHHRDNDKDDGVNNTVKKMGN</sequence>
<dbReference type="AlphaFoldDB" id="A0AA85BLV8"/>
<name>A0AA85BLV8_9TREM</name>
<protein>
    <submittedName>
        <fullName evidence="3">Uncharacterized protein</fullName>
    </submittedName>
</protein>